<keyword evidence="2" id="KW-1185">Reference proteome</keyword>
<dbReference type="Proteomes" id="UP001150581">
    <property type="component" value="Unassembled WGS sequence"/>
</dbReference>
<dbReference type="EMBL" id="JANBPG010002349">
    <property type="protein sequence ID" value="KAJ1886106.1"/>
    <property type="molecule type" value="Genomic_DNA"/>
</dbReference>
<protein>
    <submittedName>
        <fullName evidence="1">Alpha subunit of pyruvate dehydrogenase</fullName>
        <ecNumber evidence="1">1.2.4.1</ecNumber>
    </submittedName>
</protein>
<name>A0ACC1I643_9FUNG</name>
<sequence length="99" mass="11307">MSDPGTTYRTREEIQHMRSTSDPITGYKHRLLDAGVVTEEDLKAIDKEAKRVIDEALATAKAIPEPDAAQLWDDVYVRGSEVPYLRGRVVEETHYYNKQ</sequence>
<accession>A0ACC1I643</accession>
<reference evidence="1" key="1">
    <citation type="submission" date="2022-07" db="EMBL/GenBank/DDBJ databases">
        <title>Phylogenomic reconstructions and comparative analyses of Kickxellomycotina fungi.</title>
        <authorList>
            <person name="Reynolds N.K."/>
            <person name="Stajich J.E."/>
            <person name="Barry K."/>
            <person name="Grigoriev I.V."/>
            <person name="Crous P."/>
            <person name="Smith M.E."/>
        </authorList>
    </citation>
    <scope>NUCLEOTIDE SEQUENCE</scope>
    <source>
        <strain evidence="1">Benny 63K</strain>
    </source>
</reference>
<evidence type="ECO:0000313" key="2">
    <source>
        <dbReference type="Proteomes" id="UP001150581"/>
    </source>
</evidence>
<keyword evidence="1" id="KW-0670">Pyruvate</keyword>
<evidence type="ECO:0000313" key="1">
    <source>
        <dbReference type="EMBL" id="KAJ1886106.1"/>
    </source>
</evidence>
<dbReference type="EC" id="1.2.4.1" evidence="1"/>
<keyword evidence="1" id="KW-0560">Oxidoreductase</keyword>
<comment type="caution">
    <text evidence="1">The sequence shown here is derived from an EMBL/GenBank/DDBJ whole genome shotgun (WGS) entry which is preliminary data.</text>
</comment>
<proteinExistence type="predicted"/>
<gene>
    <name evidence="1" type="primary">PDA1_3</name>
    <name evidence="1" type="ORF">LPJ66_009795</name>
</gene>
<organism evidence="1 2">
    <name type="scientific">Kickxella alabastrina</name>
    <dbReference type="NCBI Taxonomy" id="61397"/>
    <lineage>
        <taxon>Eukaryota</taxon>
        <taxon>Fungi</taxon>
        <taxon>Fungi incertae sedis</taxon>
        <taxon>Zoopagomycota</taxon>
        <taxon>Kickxellomycotina</taxon>
        <taxon>Kickxellomycetes</taxon>
        <taxon>Kickxellales</taxon>
        <taxon>Kickxellaceae</taxon>
        <taxon>Kickxella</taxon>
    </lineage>
</organism>